<dbReference type="GO" id="GO:0005737">
    <property type="term" value="C:cytoplasm"/>
    <property type="evidence" value="ECO:0007669"/>
    <property type="project" value="TreeGrafter"/>
</dbReference>
<dbReference type="FunFam" id="1.10.1200.10:FF:000016">
    <property type="entry name" value="Non-ribosomal peptide synthase"/>
    <property type="match status" value="1"/>
</dbReference>
<dbReference type="SMART" id="SM00824">
    <property type="entry name" value="PKS_TE"/>
    <property type="match status" value="1"/>
</dbReference>
<dbReference type="CDD" id="cd05930">
    <property type="entry name" value="A_NRPS"/>
    <property type="match status" value="1"/>
</dbReference>
<dbReference type="Pfam" id="PF00501">
    <property type="entry name" value="AMP-binding"/>
    <property type="match status" value="2"/>
</dbReference>
<dbReference type="InterPro" id="IPR009081">
    <property type="entry name" value="PP-bd_ACP"/>
</dbReference>
<dbReference type="InterPro" id="IPR013216">
    <property type="entry name" value="Methyltransf_11"/>
</dbReference>
<dbReference type="Gene3D" id="3.40.50.1820">
    <property type="entry name" value="alpha/beta hydrolase"/>
    <property type="match status" value="1"/>
</dbReference>
<name>S9TPE5_MAGFU</name>
<dbReference type="CDD" id="cd02440">
    <property type="entry name" value="AdoMet_MTases"/>
    <property type="match status" value="1"/>
</dbReference>
<dbReference type="InterPro" id="IPR000873">
    <property type="entry name" value="AMP-dep_synth/lig_dom"/>
</dbReference>
<dbReference type="PROSITE" id="PS00455">
    <property type="entry name" value="AMP_BINDING"/>
    <property type="match status" value="1"/>
</dbReference>
<evidence type="ECO:0000256" key="2">
    <source>
        <dbReference type="ARBA" id="ARBA00022553"/>
    </source>
</evidence>
<reference evidence="5 6" key="1">
    <citation type="submission" date="2013-04" db="EMBL/GenBank/DDBJ databases">
        <authorList>
            <person name="Kuznetsov B."/>
            <person name="Ivanovsky R."/>
        </authorList>
    </citation>
    <scope>NUCLEOTIDE SEQUENCE [LARGE SCALE GENOMIC DNA]</scope>
    <source>
        <strain evidence="5 6">MGU-K5</strain>
    </source>
</reference>
<proteinExistence type="predicted"/>
<gene>
    <name evidence="5" type="ORF">K678_15975</name>
</gene>
<comment type="caution">
    <text evidence="5">The sequence shown here is derived from an EMBL/GenBank/DDBJ whole genome shotgun (WGS) entry which is preliminary data.</text>
</comment>
<dbReference type="Pfam" id="PF13193">
    <property type="entry name" value="AMP-binding_C"/>
    <property type="match status" value="1"/>
</dbReference>
<dbReference type="PANTHER" id="PTHR45527:SF1">
    <property type="entry name" value="FATTY ACID SYNTHASE"/>
    <property type="match status" value="1"/>
</dbReference>
<dbReference type="Pfam" id="PF08241">
    <property type="entry name" value="Methyltransf_11"/>
    <property type="match status" value="1"/>
</dbReference>
<protein>
    <submittedName>
        <fullName evidence="5">Amino acid adenylation</fullName>
    </submittedName>
</protein>
<dbReference type="GO" id="GO:0044550">
    <property type="term" value="P:secondary metabolite biosynthetic process"/>
    <property type="evidence" value="ECO:0007669"/>
    <property type="project" value="TreeGrafter"/>
</dbReference>
<dbReference type="SUPFAM" id="SSF47336">
    <property type="entry name" value="ACP-like"/>
    <property type="match status" value="1"/>
</dbReference>
<evidence type="ECO:0000256" key="3">
    <source>
        <dbReference type="SAM" id="MobiDB-lite"/>
    </source>
</evidence>
<dbReference type="InterPro" id="IPR020845">
    <property type="entry name" value="AMP-binding_CS"/>
</dbReference>
<dbReference type="InterPro" id="IPR045851">
    <property type="entry name" value="AMP-bd_C_sf"/>
</dbReference>
<dbReference type="Proteomes" id="UP000015350">
    <property type="component" value="Unassembled WGS sequence"/>
</dbReference>
<dbReference type="InterPro" id="IPR029063">
    <property type="entry name" value="SAM-dependent_MTases_sf"/>
</dbReference>
<dbReference type="STRING" id="1316936.K678_15975"/>
<dbReference type="InterPro" id="IPR020802">
    <property type="entry name" value="TesA-like"/>
</dbReference>
<dbReference type="InterPro" id="IPR006162">
    <property type="entry name" value="Ppantetheine_attach_site"/>
</dbReference>
<dbReference type="Gene3D" id="1.10.1200.10">
    <property type="entry name" value="ACP-like"/>
    <property type="match status" value="1"/>
</dbReference>
<evidence type="ECO:0000313" key="6">
    <source>
        <dbReference type="Proteomes" id="UP000015350"/>
    </source>
</evidence>
<dbReference type="InterPro" id="IPR042099">
    <property type="entry name" value="ANL_N_sf"/>
</dbReference>
<dbReference type="Gene3D" id="3.40.50.150">
    <property type="entry name" value="Vaccinia Virus protein VP39"/>
    <property type="match status" value="1"/>
</dbReference>
<dbReference type="InterPro" id="IPR025110">
    <property type="entry name" value="AMP-bd_C"/>
</dbReference>
<dbReference type="GO" id="GO:0072330">
    <property type="term" value="P:monocarboxylic acid biosynthetic process"/>
    <property type="evidence" value="ECO:0007669"/>
    <property type="project" value="UniProtKB-ARBA"/>
</dbReference>
<dbReference type="InterPro" id="IPR029058">
    <property type="entry name" value="AB_hydrolase_fold"/>
</dbReference>
<dbReference type="Pfam" id="PF00975">
    <property type="entry name" value="Thioesterase"/>
    <property type="match status" value="1"/>
</dbReference>
<dbReference type="Pfam" id="PF00550">
    <property type="entry name" value="PP-binding"/>
    <property type="match status" value="1"/>
</dbReference>
<dbReference type="InterPro" id="IPR036736">
    <property type="entry name" value="ACP-like_sf"/>
</dbReference>
<feature type="domain" description="Carrier" evidence="4">
    <location>
        <begin position="784"/>
        <end position="859"/>
    </location>
</feature>
<evidence type="ECO:0000256" key="1">
    <source>
        <dbReference type="ARBA" id="ARBA00022450"/>
    </source>
</evidence>
<dbReference type="SUPFAM" id="SSF53335">
    <property type="entry name" value="S-adenosyl-L-methionine-dependent methyltransferases"/>
    <property type="match status" value="1"/>
</dbReference>
<dbReference type="SMART" id="SM00823">
    <property type="entry name" value="PKS_PP"/>
    <property type="match status" value="1"/>
</dbReference>
<dbReference type="PROSITE" id="PS00012">
    <property type="entry name" value="PHOSPHOPANTETHEINE"/>
    <property type="match status" value="1"/>
</dbReference>
<dbReference type="Gene3D" id="3.30.300.30">
    <property type="match status" value="1"/>
</dbReference>
<dbReference type="InterPro" id="IPR020806">
    <property type="entry name" value="PKS_PP-bd"/>
</dbReference>
<keyword evidence="2" id="KW-0597">Phosphoprotein</keyword>
<dbReference type="SUPFAM" id="SSF53474">
    <property type="entry name" value="alpha/beta-Hydrolases"/>
    <property type="match status" value="1"/>
</dbReference>
<keyword evidence="1" id="KW-0596">Phosphopantetheine</keyword>
<dbReference type="PROSITE" id="PS50075">
    <property type="entry name" value="CARRIER"/>
    <property type="match status" value="1"/>
</dbReference>
<dbReference type="SUPFAM" id="SSF56801">
    <property type="entry name" value="Acetyl-CoA synthetase-like"/>
    <property type="match status" value="1"/>
</dbReference>
<dbReference type="PANTHER" id="PTHR45527">
    <property type="entry name" value="NONRIBOSOMAL PEPTIDE SYNTHETASE"/>
    <property type="match status" value="1"/>
</dbReference>
<dbReference type="eggNOG" id="COG1020">
    <property type="taxonomic scope" value="Bacteria"/>
</dbReference>
<sequence length="1133" mass="123159">MKISDIAFDVPEPSPSESPAPQASSLEELFRAVVAARPEGEAISGGGRSISFADLDDLSARIARFIRSRHYGDEAAVGVLCRRGALYLAAAFGAMRAGAVYLPMESELPTARQELMLKPVRLLIVDTASRRAAEFFQYRLPGLEDVLCIDAPDWDGGAERGGDLASTAYWESSAESGSDRGWFSDFDLSPYPPEALSDVASGLLEKSGLGHGRRHRVLDVGSGSGVVARALASAASRYTAVELARNELDRVARLSTDATVSVHQMDALDIGLFDDETFDLIVLNGVVENFPGYVSLRKVLNTALRQLSDDGAIVVGAVRDLDRMDALRAALHAYAETSGDGSGLLRFESSTELFVPQRFFTAWAAESAVPVRVTFSPTGGGTLGQDRFDVVIEKAPDRNVSLPFRRFGTRQLPPSSAEALPASAPEQAAYIVYTSGSSGNPKGVVVEHRHLLHIIRALKSFSDGCERVALVAPLSFDASIQQIAVSLFCGKPLHVLSDTERKQPSLFCESIRRNRIDLCDMTPAFFNVLVEYLAEHRQPLPVKRLLLAGEVLRPDIIRTFYAIPGNQGVVLFNVYGPTECTVDSSAFRIDYANHASYPSYPIGKPLDGVVISIRDPDGRSVPESVTGEIWISGAGVSRGYLDGENPDSFLTTPEGRFYRTGDFGFIQNGLAYYRGREDQQVKIRGNRVEIGEVEKALTACPGVRQAVVVANAYRTGEGKSLAAYVVGEVDIAALRRHLERTLPSYCVPDYFVPMVELPLSVNRKVDKKSLPSPLGRVEPAQGRKPTGAVEGKLAELWKRLLGSDVTDAEASFFTLGGHSIMAVRLIAMIETEMNVHVSVNELFSHPSIAALAALLAGKRAAQEGPVIRLCQCDGGKTLFLFHPVGGSVFCYSDLANLLKHRYTVYAVEAAGFREEKNVLNTELHTVESLAEYYLDEILKVESGEIVFGGWSFGGLLAYEVACRLKAMGGSPGPVLILDSVADNSRARKIAAQDDISMLKTLLHDTLAFDEEVLRALPREEKLAYLVQCGESSGVLPAGFSAVQMDNLLQTYRGNAIAAARYDNPTPSDLPILLVRALDFASNPQIVIDDQYQGWSRFLKEDQITLKWVEGTHETMLSSGLVGPVATHILDYVR</sequence>
<dbReference type="InterPro" id="IPR001031">
    <property type="entry name" value="Thioesterase"/>
</dbReference>
<dbReference type="GO" id="GO:0043041">
    <property type="term" value="P:amino acid activation for nonribosomal peptide biosynthetic process"/>
    <property type="evidence" value="ECO:0007669"/>
    <property type="project" value="TreeGrafter"/>
</dbReference>
<evidence type="ECO:0000259" key="4">
    <source>
        <dbReference type="PROSITE" id="PS50075"/>
    </source>
</evidence>
<dbReference type="PATRIC" id="fig|1316936.3.peg.3177"/>
<dbReference type="Gene3D" id="3.40.50.12780">
    <property type="entry name" value="N-terminal domain of ligase-like"/>
    <property type="match status" value="2"/>
</dbReference>
<dbReference type="GO" id="GO:0031177">
    <property type="term" value="F:phosphopantetheine binding"/>
    <property type="evidence" value="ECO:0007669"/>
    <property type="project" value="InterPro"/>
</dbReference>
<feature type="region of interest" description="Disordered" evidence="3">
    <location>
        <begin position="1"/>
        <end position="23"/>
    </location>
</feature>
<dbReference type="GO" id="GO:0008757">
    <property type="term" value="F:S-adenosylmethionine-dependent methyltransferase activity"/>
    <property type="evidence" value="ECO:0007669"/>
    <property type="project" value="InterPro"/>
</dbReference>
<dbReference type="EMBL" id="AQPH01000091">
    <property type="protein sequence ID" value="EPY00460.1"/>
    <property type="molecule type" value="Genomic_DNA"/>
</dbReference>
<organism evidence="5 6">
    <name type="scientific">Magnetospirillum fulvum MGU-K5</name>
    <dbReference type="NCBI Taxonomy" id="1316936"/>
    <lineage>
        <taxon>Bacteria</taxon>
        <taxon>Pseudomonadati</taxon>
        <taxon>Pseudomonadota</taxon>
        <taxon>Alphaproteobacteria</taxon>
        <taxon>Rhodospirillales</taxon>
        <taxon>Rhodospirillaceae</taxon>
        <taxon>Magnetospirillum</taxon>
    </lineage>
</organism>
<evidence type="ECO:0000313" key="5">
    <source>
        <dbReference type="EMBL" id="EPY00460.1"/>
    </source>
</evidence>
<dbReference type="AlphaFoldDB" id="S9TPE5"/>
<accession>S9TPE5</accession>
<dbReference type="RefSeq" id="WP_021133476.1">
    <property type="nucleotide sequence ID" value="NZ_AQPH01000091.1"/>
</dbReference>
<dbReference type="OrthoDB" id="9770470at2"/>